<comment type="caution">
    <text evidence="2">The sequence shown here is derived from an EMBL/GenBank/DDBJ whole genome shotgun (WGS) entry which is preliminary data.</text>
</comment>
<dbReference type="InterPro" id="IPR053931">
    <property type="entry name" value="RapZ_C"/>
</dbReference>
<accession>A0ABU0T673</accession>
<evidence type="ECO:0000313" key="3">
    <source>
        <dbReference type="Proteomes" id="UP001230328"/>
    </source>
</evidence>
<reference evidence="2 3" key="1">
    <citation type="submission" date="2023-07" db="EMBL/GenBank/DDBJ databases">
        <title>Comparative genomics of wheat-associated soil bacteria to identify genetic determinants of phenazine resistance.</title>
        <authorList>
            <person name="Mouncey N."/>
        </authorList>
    </citation>
    <scope>NUCLEOTIDE SEQUENCE [LARGE SCALE GENOMIC DNA]</scope>
    <source>
        <strain evidence="2 3">V2I4</strain>
    </source>
</reference>
<dbReference type="Pfam" id="PF22740">
    <property type="entry name" value="PapZ_C"/>
    <property type="match status" value="1"/>
</dbReference>
<evidence type="ECO:0000259" key="1">
    <source>
        <dbReference type="Pfam" id="PF22740"/>
    </source>
</evidence>
<evidence type="ECO:0000313" key="2">
    <source>
        <dbReference type="EMBL" id="MDQ1031305.1"/>
    </source>
</evidence>
<organism evidence="2 3">
    <name type="scientific">Streptomyces umbrinus</name>
    <dbReference type="NCBI Taxonomy" id="67370"/>
    <lineage>
        <taxon>Bacteria</taxon>
        <taxon>Bacillati</taxon>
        <taxon>Actinomycetota</taxon>
        <taxon>Actinomycetes</taxon>
        <taxon>Kitasatosporales</taxon>
        <taxon>Streptomycetaceae</taxon>
        <taxon>Streptomyces</taxon>
        <taxon>Streptomyces phaeochromogenes group</taxon>
    </lineage>
</organism>
<dbReference type="Proteomes" id="UP001230328">
    <property type="component" value="Unassembled WGS sequence"/>
</dbReference>
<dbReference type="PANTHER" id="PTHR30448:SF0">
    <property type="entry name" value="RNASE ADAPTER PROTEIN RAPZ"/>
    <property type="match status" value="1"/>
</dbReference>
<dbReference type="EMBL" id="JAUSZI010000002">
    <property type="protein sequence ID" value="MDQ1031305.1"/>
    <property type="molecule type" value="Genomic_DNA"/>
</dbReference>
<gene>
    <name evidence="2" type="ORF">QF035_008887</name>
</gene>
<name>A0ABU0T673_9ACTN</name>
<protein>
    <recommendedName>
        <fullName evidence="1">RapZ C-terminal domain-containing protein</fullName>
    </recommendedName>
</protein>
<feature type="domain" description="RapZ C-terminal" evidence="1">
    <location>
        <begin position="16"/>
        <end position="123"/>
    </location>
</feature>
<dbReference type="PANTHER" id="PTHR30448">
    <property type="entry name" value="RNASE ADAPTER PROTEIN RAPZ"/>
    <property type="match status" value="1"/>
</dbReference>
<keyword evidence="3" id="KW-1185">Reference proteome</keyword>
<dbReference type="RefSeq" id="WP_307527354.1">
    <property type="nucleotide sequence ID" value="NZ_JAUSZI010000002.1"/>
</dbReference>
<sequence>MDPTGSTRPDEEQHRTVHIVSFGYGYGPAPTADMVFDLRALLFRDPELKHRTGLDQEVYNHVRDTPGVERLAFNAVVIARSLGEDTGADVTIAWGCTGGRHRSVGLARLSHELLLAAGDEVTASTRPCLAKSSTAHPHHTRWPPVLMTRAAAPTGLARPGDDMTQPDPTDTARHLPADWPPAVCDAFWTAVNAPTYGESAAATLAFAQMLAPPPVVSSDLRDRFAEALYTTRRTDYEGAANHREHRYDARCALCAGDVDALAAALLVLLPDPAADLLQAQAEAHQYRTALQGAARRTAAQPDPAANRAAILTEAADGFDRHAGQMLDGVGNKAVFVAKALRDQAAVWREGAETLRRMAAEAQPTTKPEASTAIRRKLRQWAYAAGHIESELDGAVDRMYALIAQEIPALRRPAKFLRRTELNLPDTADSKIHDAILISASRLDDQADELDGPMFHEEAKALLDAHEDAVRAGAAVGALRLQGAMLALHPKTANPRHGCCATPKVCKGTHRPDCRSSEHTIGGQVPWPCKSLRAVGIRADADADAVRQALAALERQTDPYGYPSRKKTNRGRTVHATRQMNAGIGDTGACGMYFPRDTESSLEDPDTDVSCQACVKALLSKREECEEAEAAAAAEATHRCTLPPNRFLPCGCCPHQVCEDCERCAHTCKCGTGGTPAQSAGAAG</sequence>
<proteinExistence type="predicted"/>
<dbReference type="InterPro" id="IPR005337">
    <property type="entry name" value="RapZ-like"/>
</dbReference>